<accession>A0A6G4VNF6</accession>
<keyword evidence="9" id="KW-0645">Protease</keyword>
<dbReference type="Gene3D" id="1.20.1540.10">
    <property type="entry name" value="Rhomboid-like"/>
    <property type="match status" value="1"/>
</dbReference>
<dbReference type="AlphaFoldDB" id="A0A6G4VNF6"/>
<dbReference type="RefSeq" id="WP_165270859.1">
    <property type="nucleotide sequence ID" value="NZ_JAAKZY010000408.1"/>
</dbReference>
<evidence type="ECO:0000256" key="2">
    <source>
        <dbReference type="ARBA" id="ARBA00022475"/>
    </source>
</evidence>
<dbReference type="FunFam" id="1.20.1540.10:FF:000049">
    <property type="entry name" value="Rhomboid family intramembrane serine protease"/>
    <property type="match status" value="1"/>
</dbReference>
<comment type="subcellular location">
    <subcellularLocation>
        <location evidence="1">Membrane</location>
        <topology evidence="1">Multi-pass membrane protein</topology>
    </subcellularLocation>
</comment>
<keyword evidence="9" id="KW-0378">Hydrolase</keyword>
<evidence type="ECO:0000256" key="3">
    <source>
        <dbReference type="ARBA" id="ARBA00022519"/>
    </source>
</evidence>
<evidence type="ECO:0000256" key="1">
    <source>
        <dbReference type="ARBA" id="ARBA00004141"/>
    </source>
</evidence>
<dbReference type="GO" id="GO:0004252">
    <property type="term" value="F:serine-type endopeptidase activity"/>
    <property type="evidence" value="ECO:0007669"/>
    <property type="project" value="InterPro"/>
</dbReference>
<keyword evidence="2" id="KW-1003">Cell membrane</keyword>
<feature type="transmembrane region" description="Helical" evidence="7">
    <location>
        <begin position="189"/>
        <end position="212"/>
    </location>
</feature>
<keyword evidence="4 7" id="KW-0812">Transmembrane</keyword>
<feature type="transmembrane region" description="Helical" evidence="7">
    <location>
        <begin position="139"/>
        <end position="157"/>
    </location>
</feature>
<feature type="transmembrane region" description="Helical" evidence="7">
    <location>
        <begin position="103"/>
        <end position="127"/>
    </location>
</feature>
<keyword evidence="10" id="KW-1185">Reference proteome</keyword>
<feature type="transmembrane region" description="Helical" evidence="7">
    <location>
        <begin position="16"/>
        <end position="36"/>
    </location>
</feature>
<evidence type="ECO:0000259" key="8">
    <source>
        <dbReference type="Pfam" id="PF01694"/>
    </source>
</evidence>
<gene>
    <name evidence="9" type="ORF">G5C60_50005</name>
</gene>
<dbReference type="EMBL" id="JAAKZY010000408">
    <property type="protein sequence ID" value="NGO15501.1"/>
    <property type="molecule type" value="Genomic_DNA"/>
</dbReference>
<evidence type="ECO:0000256" key="5">
    <source>
        <dbReference type="ARBA" id="ARBA00022989"/>
    </source>
</evidence>
<sequence length="277" mass="29695">MVIPVHDVNPVRRTPFVTYALIAANFLVFLATPGVAGSVTGESGLAQLCHLQAFLDQWAAVPREMIHLQTPTVVPTGDVAVGPQGPGCVVGPPDYDKSPPLSVFTAMFLHGSWLHLLGNMLFLLIFGNNIEDRLGHVRYLLFYVACGYAAAYAYALANDTSGDPLIGASGAIAGVLGAYLVLYPKARVWVLVPFLIFLPLRLPAWLVLGFWFGLQAVYSSGAGVSAAGTVAYVAHVVGFVAGMLLAWPLRRGTPPPPEPRRLLWGRQARPRHSWGSG</sequence>
<dbReference type="InterPro" id="IPR035952">
    <property type="entry name" value="Rhomboid-like_sf"/>
</dbReference>
<evidence type="ECO:0000256" key="4">
    <source>
        <dbReference type="ARBA" id="ARBA00022692"/>
    </source>
</evidence>
<proteinExistence type="predicted"/>
<feature type="transmembrane region" description="Helical" evidence="7">
    <location>
        <begin position="224"/>
        <end position="247"/>
    </location>
</feature>
<evidence type="ECO:0000256" key="6">
    <source>
        <dbReference type="ARBA" id="ARBA00023136"/>
    </source>
</evidence>
<dbReference type="GO" id="GO:0016020">
    <property type="term" value="C:membrane"/>
    <property type="evidence" value="ECO:0007669"/>
    <property type="project" value="UniProtKB-SubCell"/>
</dbReference>
<dbReference type="InterPro" id="IPR022764">
    <property type="entry name" value="Peptidase_S54_rhomboid_dom"/>
</dbReference>
<name>A0A6G4VNF6_9ACTN</name>
<evidence type="ECO:0000313" key="9">
    <source>
        <dbReference type="EMBL" id="NGO15501.1"/>
    </source>
</evidence>
<keyword evidence="6 7" id="KW-0472">Membrane</keyword>
<keyword evidence="5 7" id="KW-1133">Transmembrane helix</keyword>
<dbReference type="Pfam" id="PF01694">
    <property type="entry name" value="Rhomboid"/>
    <property type="match status" value="1"/>
</dbReference>
<comment type="caution">
    <text evidence="9">The sequence shown here is derived from an EMBL/GenBank/DDBJ whole genome shotgun (WGS) entry which is preliminary data.</text>
</comment>
<dbReference type="PANTHER" id="PTHR43066">
    <property type="entry name" value="RHOMBOID-RELATED PROTEIN"/>
    <property type="match status" value="1"/>
</dbReference>
<evidence type="ECO:0000313" key="10">
    <source>
        <dbReference type="Proteomes" id="UP000472335"/>
    </source>
</evidence>
<feature type="domain" description="Peptidase S54 rhomboid" evidence="8">
    <location>
        <begin position="102"/>
        <end position="251"/>
    </location>
</feature>
<organism evidence="9 10">
    <name type="scientific">Streptomyces scabichelini</name>
    <dbReference type="NCBI Taxonomy" id="2711217"/>
    <lineage>
        <taxon>Bacteria</taxon>
        <taxon>Bacillati</taxon>
        <taxon>Actinomycetota</taxon>
        <taxon>Actinomycetes</taxon>
        <taxon>Kitasatosporales</taxon>
        <taxon>Streptomycetaceae</taxon>
        <taxon>Streptomyces</taxon>
    </lineage>
</organism>
<keyword evidence="3" id="KW-0997">Cell inner membrane</keyword>
<dbReference type="GO" id="GO:0006508">
    <property type="term" value="P:proteolysis"/>
    <property type="evidence" value="ECO:0007669"/>
    <property type="project" value="UniProtKB-KW"/>
</dbReference>
<reference evidence="9 10" key="1">
    <citation type="submission" date="2020-02" db="EMBL/GenBank/DDBJ databases">
        <title>Whole-genome analyses of novel actinobacteria.</title>
        <authorList>
            <person name="Sahin N."/>
            <person name="Gencbay T."/>
        </authorList>
    </citation>
    <scope>NUCLEOTIDE SEQUENCE [LARGE SCALE GENOMIC DNA]</scope>
    <source>
        <strain evidence="9 10">HC44</strain>
    </source>
</reference>
<evidence type="ECO:0000256" key="7">
    <source>
        <dbReference type="SAM" id="Phobius"/>
    </source>
</evidence>
<dbReference type="Proteomes" id="UP000472335">
    <property type="component" value="Unassembled WGS sequence"/>
</dbReference>
<dbReference type="SUPFAM" id="SSF144091">
    <property type="entry name" value="Rhomboid-like"/>
    <property type="match status" value="1"/>
</dbReference>
<feature type="transmembrane region" description="Helical" evidence="7">
    <location>
        <begin position="163"/>
        <end position="182"/>
    </location>
</feature>
<dbReference type="PANTHER" id="PTHR43066:SF26">
    <property type="entry name" value="RHOMBOID PROTEASE GLPG"/>
    <property type="match status" value="1"/>
</dbReference>
<protein>
    <submittedName>
        <fullName evidence="9">Rhomboid family intramembrane serine protease</fullName>
    </submittedName>
</protein>